<feature type="transmembrane region" description="Helical" evidence="11">
    <location>
        <begin position="96"/>
        <end position="114"/>
    </location>
</feature>
<evidence type="ECO:0000256" key="11">
    <source>
        <dbReference type="SAM" id="Phobius"/>
    </source>
</evidence>
<dbReference type="InterPro" id="IPR036259">
    <property type="entry name" value="MFS_trans_sf"/>
</dbReference>
<keyword evidence="5 11" id="KW-0812">Transmembrane</keyword>
<dbReference type="GO" id="GO:0015293">
    <property type="term" value="F:symporter activity"/>
    <property type="evidence" value="ECO:0007669"/>
    <property type="project" value="UniProtKB-KW"/>
</dbReference>
<evidence type="ECO:0000256" key="3">
    <source>
        <dbReference type="ARBA" id="ARBA00022448"/>
    </source>
</evidence>
<protein>
    <recommendedName>
        <fullName evidence="10">Putative proline/betaine transporter</fullName>
    </recommendedName>
</protein>
<comment type="subcellular location">
    <subcellularLocation>
        <location evidence="1">Cell membrane</location>
        <topology evidence="1">Multi-pass membrane protein</topology>
    </subcellularLocation>
</comment>
<organism evidence="13 14">
    <name type="scientific">Marinactinospora thermotolerans DSM 45154</name>
    <dbReference type="NCBI Taxonomy" id="1122192"/>
    <lineage>
        <taxon>Bacteria</taxon>
        <taxon>Bacillati</taxon>
        <taxon>Actinomycetota</taxon>
        <taxon>Actinomycetes</taxon>
        <taxon>Streptosporangiales</taxon>
        <taxon>Nocardiopsidaceae</taxon>
        <taxon>Marinactinospora</taxon>
    </lineage>
</organism>
<feature type="transmembrane region" description="Helical" evidence="11">
    <location>
        <begin position="341"/>
        <end position="361"/>
    </location>
</feature>
<evidence type="ECO:0000256" key="4">
    <source>
        <dbReference type="ARBA" id="ARBA00022475"/>
    </source>
</evidence>
<feature type="transmembrane region" description="Helical" evidence="11">
    <location>
        <begin position="407"/>
        <end position="428"/>
    </location>
</feature>
<dbReference type="InterPro" id="IPR020846">
    <property type="entry name" value="MFS_dom"/>
</dbReference>
<dbReference type="STRING" id="1122192.SAMN02745673_00138"/>
<evidence type="ECO:0000313" key="14">
    <source>
        <dbReference type="Proteomes" id="UP000190637"/>
    </source>
</evidence>
<keyword evidence="4" id="KW-1003">Cell membrane</keyword>
<evidence type="ECO:0000256" key="7">
    <source>
        <dbReference type="ARBA" id="ARBA00022989"/>
    </source>
</evidence>
<dbReference type="EMBL" id="FUWS01000001">
    <property type="protein sequence ID" value="SJZ36789.1"/>
    <property type="molecule type" value="Genomic_DNA"/>
</dbReference>
<evidence type="ECO:0000256" key="1">
    <source>
        <dbReference type="ARBA" id="ARBA00004651"/>
    </source>
</evidence>
<reference evidence="13 14" key="1">
    <citation type="submission" date="2017-02" db="EMBL/GenBank/DDBJ databases">
        <authorList>
            <person name="Peterson S.W."/>
        </authorList>
    </citation>
    <scope>NUCLEOTIDE SEQUENCE [LARGE SCALE GENOMIC DNA]</scope>
    <source>
        <strain evidence="13 14">DSM 45154</strain>
    </source>
</reference>
<evidence type="ECO:0000259" key="12">
    <source>
        <dbReference type="PROSITE" id="PS50850"/>
    </source>
</evidence>
<evidence type="ECO:0000256" key="8">
    <source>
        <dbReference type="ARBA" id="ARBA00023136"/>
    </source>
</evidence>
<dbReference type="AlphaFoldDB" id="A0A1T4K331"/>
<dbReference type="PANTHER" id="PTHR43528">
    <property type="entry name" value="ALPHA-KETOGLUTARATE PERMEASE"/>
    <property type="match status" value="1"/>
</dbReference>
<keyword evidence="6" id="KW-0769">Symport</keyword>
<evidence type="ECO:0000256" key="6">
    <source>
        <dbReference type="ARBA" id="ARBA00022847"/>
    </source>
</evidence>
<evidence type="ECO:0000256" key="10">
    <source>
        <dbReference type="ARBA" id="ARBA00039918"/>
    </source>
</evidence>
<sequence>MTEGTSGVRDAGITPPTARESRRVLIATGIGHFVEWFEMGIYGTLATSIAANFFAPGDPTAALLSTFALFAVSFVVRPLGGLFWGPLGDRIGRKRVLALIVLITSGATFLIGVLPTYATVGALAPLLLVLARLVQGFAAGGESASATTLLFEYAPKHRRGFLTSWVDTFGFLAFVAGSGLALLLTAVLGEAAITEWAWRLPFLLALPLGLVGLYLRMKLEDTPEFRRLESLGEVASSPIKETFRAGRTAMLVLAGMVVIKAVAHWTLQTFMPSYLRETLGFDALESFEVTTVCLAIVAVLVPFMGHLSDRVGRKPVLIAGAGGFLVLAYPAFWMMSLGSTLLAVAAMALLGVLIAAFDGAVNAAMAELFPPRVRNGAIAIPYNIAVALFGGTAPYIATLLVSTTGFALSPAFYIMFVAAISLGTVLRIRETAGPAARTTA</sequence>
<feature type="transmembrane region" description="Helical" evidence="11">
    <location>
        <begin position="196"/>
        <end position="217"/>
    </location>
</feature>
<evidence type="ECO:0000256" key="2">
    <source>
        <dbReference type="ARBA" id="ARBA00008240"/>
    </source>
</evidence>
<accession>A0A1T4K331</accession>
<dbReference type="PROSITE" id="PS50850">
    <property type="entry name" value="MFS"/>
    <property type="match status" value="1"/>
</dbReference>
<proteinExistence type="inferred from homology"/>
<evidence type="ECO:0000256" key="5">
    <source>
        <dbReference type="ARBA" id="ARBA00022692"/>
    </source>
</evidence>
<dbReference type="InterPro" id="IPR011701">
    <property type="entry name" value="MFS"/>
</dbReference>
<dbReference type="OrthoDB" id="3768022at2"/>
<feature type="transmembrane region" description="Helical" evidence="11">
    <location>
        <begin position="249"/>
        <end position="267"/>
    </location>
</feature>
<dbReference type="Gene3D" id="1.20.1250.20">
    <property type="entry name" value="MFS general substrate transporter like domains"/>
    <property type="match status" value="2"/>
</dbReference>
<feature type="transmembrane region" description="Helical" evidence="11">
    <location>
        <begin position="287"/>
        <end position="304"/>
    </location>
</feature>
<name>A0A1T4K331_9ACTN</name>
<comment type="similarity">
    <text evidence="2">Belongs to the major facilitator superfamily. Metabolite:H+ Symporter (MHS) family (TC 2.A.1.6) family.</text>
</comment>
<evidence type="ECO:0000313" key="13">
    <source>
        <dbReference type="EMBL" id="SJZ36789.1"/>
    </source>
</evidence>
<feature type="transmembrane region" description="Helical" evidence="11">
    <location>
        <begin position="120"/>
        <end position="140"/>
    </location>
</feature>
<feature type="transmembrane region" description="Helical" evidence="11">
    <location>
        <begin position="316"/>
        <end position="335"/>
    </location>
</feature>
<dbReference type="Proteomes" id="UP000190637">
    <property type="component" value="Unassembled WGS sequence"/>
</dbReference>
<feature type="transmembrane region" description="Helical" evidence="11">
    <location>
        <begin position="161"/>
        <end position="184"/>
    </location>
</feature>
<dbReference type="SUPFAM" id="SSF103473">
    <property type="entry name" value="MFS general substrate transporter"/>
    <property type="match status" value="1"/>
</dbReference>
<evidence type="ECO:0000256" key="9">
    <source>
        <dbReference type="ARBA" id="ARBA00037295"/>
    </source>
</evidence>
<gene>
    <name evidence="13" type="ORF">SAMN02745673_00138</name>
</gene>
<keyword evidence="14" id="KW-1185">Reference proteome</keyword>
<dbReference type="RefSeq" id="WP_078759582.1">
    <property type="nucleotide sequence ID" value="NZ_FUWS01000001.1"/>
</dbReference>
<dbReference type="GO" id="GO:0005886">
    <property type="term" value="C:plasma membrane"/>
    <property type="evidence" value="ECO:0007669"/>
    <property type="project" value="UniProtKB-SubCell"/>
</dbReference>
<keyword evidence="8 11" id="KW-0472">Membrane</keyword>
<dbReference type="FunFam" id="1.20.1250.20:FF:000001">
    <property type="entry name" value="Dicarboxylate MFS transporter"/>
    <property type="match status" value="1"/>
</dbReference>
<dbReference type="InterPro" id="IPR051084">
    <property type="entry name" value="H+-coupled_symporters"/>
</dbReference>
<keyword evidence="7 11" id="KW-1133">Transmembrane helix</keyword>
<comment type="function">
    <text evidence="9">May be a proton symporter involved in the uptake of osmolytes such as proline and glycine betaine.</text>
</comment>
<dbReference type="PANTHER" id="PTHR43528:SF1">
    <property type="entry name" value="ALPHA-KETOGLUTARATE PERMEASE"/>
    <property type="match status" value="1"/>
</dbReference>
<keyword evidence="3" id="KW-0813">Transport</keyword>
<dbReference type="Pfam" id="PF07690">
    <property type="entry name" value="MFS_1"/>
    <property type="match status" value="2"/>
</dbReference>
<feature type="transmembrane region" description="Helical" evidence="11">
    <location>
        <begin position="382"/>
        <end position="401"/>
    </location>
</feature>
<dbReference type="PROSITE" id="PS00217">
    <property type="entry name" value="SUGAR_TRANSPORT_2"/>
    <property type="match status" value="1"/>
</dbReference>
<feature type="domain" description="Major facilitator superfamily (MFS) profile" evidence="12">
    <location>
        <begin position="24"/>
        <end position="435"/>
    </location>
</feature>
<dbReference type="InterPro" id="IPR005829">
    <property type="entry name" value="Sugar_transporter_CS"/>
</dbReference>
<feature type="transmembrane region" description="Helical" evidence="11">
    <location>
        <begin position="62"/>
        <end position="84"/>
    </location>
</feature>